<dbReference type="OrthoDB" id="5472243at2"/>
<dbReference type="PRINTS" id="PR01994">
    <property type="entry name" value="ANTIREPRESSR"/>
</dbReference>
<dbReference type="RefSeq" id="WP_124330454.1">
    <property type="nucleotide sequence ID" value="NZ_BEXT01000001.1"/>
</dbReference>
<organism evidence="2 3">
    <name type="scientific">Desulfonema ishimotonii</name>
    <dbReference type="NCBI Taxonomy" id="45657"/>
    <lineage>
        <taxon>Bacteria</taxon>
        <taxon>Pseudomonadati</taxon>
        <taxon>Thermodesulfobacteriota</taxon>
        <taxon>Desulfobacteria</taxon>
        <taxon>Desulfobacterales</taxon>
        <taxon>Desulfococcaceae</taxon>
        <taxon>Desulfonema</taxon>
    </lineage>
</organism>
<evidence type="ECO:0000259" key="1">
    <source>
        <dbReference type="Pfam" id="PF10547"/>
    </source>
</evidence>
<gene>
    <name evidence="2" type="ORF">DENIS_4376</name>
</gene>
<reference evidence="3" key="1">
    <citation type="submission" date="2017-11" db="EMBL/GenBank/DDBJ databases">
        <authorList>
            <person name="Watanabe M."/>
            <person name="Kojima H."/>
        </authorList>
    </citation>
    <scope>NUCLEOTIDE SEQUENCE [LARGE SCALE GENOMIC DNA]</scope>
    <source>
        <strain evidence="3">Tokyo 01</strain>
    </source>
</reference>
<reference evidence="3" key="2">
    <citation type="submission" date="2019-01" db="EMBL/GenBank/DDBJ databases">
        <title>Genome sequence of Desulfonema ishimotonii strain Tokyo 01.</title>
        <authorList>
            <person name="Fukui M."/>
        </authorList>
    </citation>
    <scope>NUCLEOTIDE SEQUENCE [LARGE SCALE GENOMIC DNA]</scope>
    <source>
        <strain evidence="3">Tokyo 01</strain>
    </source>
</reference>
<feature type="domain" description="Antirepressor protein ant N-terminal" evidence="1">
    <location>
        <begin position="19"/>
        <end position="128"/>
    </location>
</feature>
<comment type="caution">
    <text evidence="2">The sequence shown here is derived from an EMBL/GenBank/DDBJ whole genome shotgun (WGS) entry which is preliminary data.</text>
</comment>
<dbReference type="AlphaFoldDB" id="A0A401G2B4"/>
<dbReference type="Pfam" id="PF10547">
    <property type="entry name" value="P22_AR_N"/>
    <property type="match status" value="1"/>
</dbReference>
<evidence type="ECO:0000313" key="2">
    <source>
        <dbReference type="EMBL" id="GBC63382.1"/>
    </source>
</evidence>
<sequence>MNDSLISQAQAENQPIPTTIKFHDHDLITIEKDGTYFVALKPICEGIGLNWKTQYRKIMENRKYGHMTMPLETNQGIQETLCIPLKKLNGWLFSVNPNKVKPAIRKKVELYQEECFIALYAYWHHGIAVNPRQMAASEPSDRTIRHPDFPLVIIRDSKIYAEARAFYDFLSPSEPYPDWTDRYLGNPLLLQSGNTDPLSLIPISLALAIAARHITWQGHQAMIWFRKVGRQYRDITLDAEIHAALTGPAPGKQKGRIE</sequence>
<proteinExistence type="predicted"/>
<dbReference type="InterPro" id="IPR018875">
    <property type="entry name" value="Antirepressor_Ant_N"/>
</dbReference>
<dbReference type="EMBL" id="BEXT01000001">
    <property type="protein sequence ID" value="GBC63382.1"/>
    <property type="molecule type" value="Genomic_DNA"/>
</dbReference>
<dbReference type="Proteomes" id="UP000288096">
    <property type="component" value="Unassembled WGS sequence"/>
</dbReference>
<keyword evidence="3" id="KW-1185">Reference proteome</keyword>
<accession>A0A401G2B4</accession>
<protein>
    <recommendedName>
        <fullName evidence="1">Antirepressor protein ant N-terminal domain-containing protein</fullName>
    </recommendedName>
</protein>
<evidence type="ECO:0000313" key="3">
    <source>
        <dbReference type="Proteomes" id="UP000288096"/>
    </source>
</evidence>
<name>A0A401G2B4_9BACT</name>